<keyword evidence="10" id="KW-0010">Activator</keyword>
<dbReference type="AlphaFoldDB" id="A0A6P8IDR5"/>
<evidence type="ECO:0000256" key="2">
    <source>
        <dbReference type="ARBA" id="ARBA00009050"/>
    </source>
</evidence>
<evidence type="ECO:0000256" key="11">
    <source>
        <dbReference type="ARBA" id="ARBA00023163"/>
    </source>
</evidence>
<dbReference type="FunFam" id="1.20.5.170:FF:000042">
    <property type="entry name" value="Cyclic AMP-responsive element-binding protein 3-like protein 3"/>
    <property type="match status" value="1"/>
</dbReference>
<dbReference type="InterPro" id="IPR004827">
    <property type="entry name" value="bZIP"/>
</dbReference>
<feature type="region of interest" description="Disordered" evidence="15">
    <location>
        <begin position="70"/>
        <end position="100"/>
    </location>
</feature>
<dbReference type="GO" id="GO:0005634">
    <property type="term" value="C:nucleus"/>
    <property type="evidence" value="ECO:0007669"/>
    <property type="project" value="TreeGrafter"/>
</dbReference>
<dbReference type="CDD" id="cd14689">
    <property type="entry name" value="bZIP_CREB3"/>
    <property type="match status" value="1"/>
</dbReference>
<dbReference type="PROSITE" id="PS50217">
    <property type="entry name" value="BZIP"/>
    <property type="match status" value="1"/>
</dbReference>
<dbReference type="PANTHER" id="PTHR45996">
    <property type="entry name" value="AGAP001464-PB"/>
    <property type="match status" value="1"/>
</dbReference>
<protein>
    <submittedName>
        <fullName evidence="19">Cyclic AMP-responsive element-binding protein 3-like protein 4</fullName>
    </submittedName>
</protein>
<keyword evidence="13" id="KW-0539">Nucleus</keyword>
<dbReference type="GO" id="GO:0000981">
    <property type="term" value="F:DNA-binding transcription factor activity, RNA polymerase II-specific"/>
    <property type="evidence" value="ECO:0007669"/>
    <property type="project" value="TreeGrafter"/>
</dbReference>
<dbReference type="Gene3D" id="1.20.5.170">
    <property type="match status" value="1"/>
</dbReference>
<dbReference type="GeneID" id="116299927"/>
<dbReference type="InterPro" id="IPR046347">
    <property type="entry name" value="bZIP_sf"/>
</dbReference>
<dbReference type="GO" id="GO:0005789">
    <property type="term" value="C:endoplasmic reticulum membrane"/>
    <property type="evidence" value="ECO:0007669"/>
    <property type="project" value="UniProtKB-SubCell"/>
</dbReference>
<keyword evidence="7" id="KW-0805">Transcription regulation</keyword>
<keyword evidence="8" id="KW-0238">DNA-binding</keyword>
<keyword evidence="4" id="KW-0256">Endoplasmic reticulum</keyword>
<dbReference type="InParanoid" id="A0A6P8IDR5"/>
<evidence type="ECO:0000256" key="8">
    <source>
        <dbReference type="ARBA" id="ARBA00023125"/>
    </source>
</evidence>
<keyword evidence="14" id="KW-0175">Coiled coil</keyword>
<feature type="coiled-coil region" evidence="14">
    <location>
        <begin position="238"/>
        <end position="279"/>
    </location>
</feature>
<keyword evidence="5" id="KW-0735">Signal-anchor</keyword>
<evidence type="ECO:0000256" key="4">
    <source>
        <dbReference type="ARBA" id="ARBA00022824"/>
    </source>
</evidence>
<organism evidence="18 19">
    <name type="scientific">Actinia tenebrosa</name>
    <name type="common">Australian red waratah sea anemone</name>
    <dbReference type="NCBI Taxonomy" id="6105"/>
    <lineage>
        <taxon>Eukaryota</taxon>
        <taxon>Metazoa</taxon>
        <taxon>Cnidaria</taxon>
        <taxon>Anthozoa</taxon>
        <taxon>Hexacorallia</taxon>
        <taxon>Actiniaria</taxon>
        <taxon>Actiniidae</taxon>
        <taxon>Actinia</taxon>
    </lineage>
</organism>
<name>A0A6P8IDR5_ACTTE</name>
<dbReference type="OrthoDB" id="674948at2759"/>
<dbReference type="SMART" id="SM00338">
    <property type="entry name" value="BRLZ"/>
    <property type="match status" value="1"/>
</dbReference>
<dbReference type="PANTHER" id="PTHR45996:SF3">
    <property type="entry name" value="CREB-H TRANSCRIPTION FACTOR HOMOLOG LET-607"/>
    <property type="match status" value="1"/>
</dbReference>
<gene>
    <name evidence="19" type="primary">LOC116299927</name>
</gene>
<evidence type="ECO:0000256" key="14">
    <source>
        <dbReference type="SAM" id="Coils"/>
    </source>
</evidence>
<evidence type="ECO:0000256" key="6">
    <source>
        <dbReference type="ARBA" id="ARBA00022989"/>
    </source>
</evidence>
<dbReference type="PRINTS" id="PR00041">
    <property type="entry name" value="LEUZIPPRCREB"/>
</dbReference>
<dbReference type="SUPFAM" id="SSF57959">
    <property type="entry name" value="Leucine zipper domain"/>
    <property type="match status" value="1"/>
</dbReference>
<dbReference type="Pfam" id="PF00170">
    <property type="entry name" value="bZIP_1"/>
    <property type="match status" value="1"/>
</dbReference>
<dbReference type="Proteomes" id="UP000515163">
    <property type="component" value="Unplaced"/>
</dbReference>
<evidence type="ECO:0000256" key="5">
    <source>
        <dbReference type="ARBA" id="ARBA00022968"/>
    </source>
</evidence>
<keyword evidence="6 16" id="KW-1133">Transmembrane helix</keyword>
<keyword evidence="12" id="KW-0325">Glycoprotein</keyword>
<comment type="similarity">
    <text evidence="2">Belongs to the bZIP family. ATF subfamily.</text>
</comment>
<evidence type="ECO:0000256" key="10">
    <source>
        <dbReference type="ARBA" id="ARBA00023159"/>
    </source>
</evidence>
<keyword evidence="11" id="KW-0804">Transcription</keyword>
<reference evidence="19" key="1">
    <citation type="submission" date="2025-08" db="UniProtKB">
        <authorList>
            <consortium name="RefSeq"/>
        </authorList>
    </citation>
    <scope>IDENTIFICATION</scope>
    <source>
        <tissue evidence="19">Tentacle</tissue>
    </source>
</reference>
<dbReference type="InterPro" id="IPR051381">
    <property type="entry name" value="CREB_ATF_subfamily"/>
</dbReference>
<dbReference type="KEGG" id="aten:116299927"/>
<evidence type="ECO:0000256" key="3">
    <source>
        <dbReference type="ARBA" id="ARBA00022692"/>
    </source>
</evidence>
<comment type="subcellular location">
    <subcellularLocation>
        <location evidence="1">Endoplasmic reticulum membrane</location>
        <topology evidence="1">Single-pass type II membrane protein</topology>
    </subcellularLocation>
</comment>
<evidence type="ECO:0000256" key="7">
    <source>
        <dbReference type="ARBA" id="ARBA00023015"/>
    </source>
</evidence>
<feature type="region of interest" description="Disordered" evidence="15">
    <location>
        <begin position="381"/>
        <end position="404"/>
    </location>
</feature>
<evidence type="ECO:0000259" key="17">
    <source>
        <dbReference type="PROSITE" id="PS50217"/>
    </source>
</evidence>
<proteinExistence type="inferred from homology"/>
<evidence type="ECO:0000313" key="19">
    <source>
        <dbReference type="RefSeq" id="XP_031564512.1"/>
    </source>
</evidence>
<feature type="domain" description="BZIP" evidence="17">
    <location>
        <begin position="213"/>
        <end position="276"/>
    </location>
</feature>
<dbReference type="GO" id="GO:0000978">
    <property type="term" value="F:RNA polymerase II cis-regulatory region sequence-specific DNA binding"/>
    <property type="evidence" value="ECO:0007669"/>
    <property type="project" value="TreeGrafter"/>
</dbReference>
<evidence type="ECO:0000256" key="9">
    <source>
        <dbReference type="ARBA" id="ARBA00023136"/>
    </source>
</evidence>
<feature type="compositionally biased region" description="Low complexity" evidence="15">
    <location>
        <begin position="70"/>
        <end position="89"/>
    </location>
</feature>
<evidence type="ECO:0000313" key="18">
    <source>
        <dbReference type="Proteomes" id="UP000515163"/>
    </source>
</evidence>
<evidence type="ECO:0000256" key="1">
    <source>
        <dbReference type="ARBA" id="ARBA00004648"/>
    </source>
</evidence>
<accession>A0A6P8IDR5</accession>
<feature type="transmembrane region" description="Helical" evidence="16">
    <location>
        <begin position="289"/>
        <end position="308"/>
    </location>
</feature>
<evidence type="ECO:0000256" key="16">
    <source>
        <dbReference type="SAM" id="Phobius"/>
    </source>
</evidence>
<feature type="compositionally biased region" description="Basic and acidic residues" evidence="15">
    <location>
        <begin position="382"/>
        <end position="404"/>
    </location>
</feature>
<sequence>MALEVLRSAVKLDHVYAKEDEDILDFGRDVNLSEAIDSLAELSENDLLSLFFQDNSTKLTDTTLSSFDELSFSPQSESTSSESCMTPSPDTMDLESTSSPEGLLNTDDFALDVDLEWLCTLDEGVAPVTSANQPLTTEKHQPLSTTVDMQVLNQPKVTSTSGLTENDLIVHKPTSSRKSSLPLVLSGEEKRLLEIEGVTLPTDVALTKAEERVLKKVRRKIKNKQSAQESRKKKKDYVDGLEKRVHICTQQNRSLQQKVDTLENQNKSLLEQLKQLQAIVASTHPSKTQAGTCLMVLILAFGLVLFPINGISDNQKSTVTSYVTSSVRSRTLLQVKDDYLHEEQVNTPKINPNGSELLMPAAIELDWEGDSRELLTDFTTDVNKDKDSDSTHHMEKNTMRTEKR</sequence>
<evidence type="ECO:0000256" key="12">
    <source>
        <dbReference type="ARBA" id="ARBA00023180"/>
    </source>
</evidence>
<keyword evidence="18" id="KW-1185">Reference proteome</keyword>
<evidence type="ECO:0000256" key="15">
    <source>
        <dbReference type="SAM" id="MobiDB-lite"/>
    </source>
</evidence>
<dbReference type="RefSeq" id="XP_031564512.1">
    <property type="nucleotide sequence ID" value="XM_031708652.1"/>
</dbReference>
<keyword evidence="9 16" id="KW-0472">Membrane</keyword>
<dbReference type="PROSITE" id="PS00036">
    <property type="entry name" value="BZIP_BASIC"/>
    <property type="match status" value="1"/>
</dbReference>
<evidence type="ECO:0000256" key="13">
    <source>
        <dbReference type="ARBA" id="ARBA00023242"/>
    </source>
</evidence>
<keyword evidence="3 16" id="KW-0812">Transmembrane</keyword>